<feature type="region of interest" description="Disordered" evidence="1">
    <location>
        <begin position="28"/>
        <end position="53"/>
    </location>
</feature>
<sequence length="549" mass="62684">MEEPNNEFRKTLQPKSLIEPVLQSFDETSLHSQDTFPENQLPSNVSNQDSFSKNMSSLKDKNAVFLGFDNISDSSDSDSDVEIFQSRKNATSIEFSGMVKTTTVGFSDSIIPKNSAIDSNGDKIANSLRISKTYGKMSENFVQNEIIPILNPENSTSLFNKNEILLNPHNNFPEPISQNIINEINIPENIDHTSKDPGFQNSSSKRKLSDADFNVSNDINNSESFYYKKPSYNPYDQDFPDFPPLEHLIEDEINSRLPYMNQEKYFPDDDIFDEFSSHTSDAPQNNISIPSSSISSKGVYNNKFTGFEVLDKNDDTSNIMLKKLDKSQKNNAYKEPYNKGGPTDGRLYAGQQWAHEDADPNAVPFGGSSKSYGKFGGQSRNNFNKNKFVLEEEKQNLGFVDPTDSYFALMEARKSSLLNPLNSQNLYDPQTLRNLEKARLRIKDSDDKKSFSKSIPSFESKHKSVKCISDDYSKPPMNGSYVSALSFDGKPLYFKKKSQNELKEGEKVNTMLITIYQSWSYLYYMYIYFMYLMYRLPKLPLKKIYRKSL</sequence>
<gene>
    <name evidence="3" type="ORF">AYI68_g1505</name>
</gene>
<keyword evidence="4" id="KW-1185">Reference proteome</keyword>
<name>A0A1R0H5E8_9FUNG</name>
<protein>
    <submittedName>
        <fullName evidence="3">Uncharacterized protein</fullName>
    </submittedName>
</protein>
<dbReference type="AlphaFoldDB" id="A0A1R0H5E8"/>
<dbReference type="STRING" id="133383.A0A1R0H5E8"/>
<evidence type="ECO:0000256" key="2">
    <source>
        <dbReference type="SAM" id="Phobius"/>
    </source>
</evidence>
<dbReference type="OrthoDB" id="2195431at2759"/>
<keyword evidence="2" id="KW-0472">Membrane</keyword>
<evidence type="ECO:0000313" key="4">
    <source>
        <dbReference type="Proteomes" id="UP000187455"/>
    </source>
</evidence>
<dbReference type="EMBL" id="LSSL01000536">
    <property type="protein sequence ID" value="OLY84336.1"/>
    <property type="molecule type" value="Genomic_DNA"/>
</dbReference>
<evidence type="ECO:0000313" key="3">
    <source>
        <dbReference type="EMBL" id="OLY84336.1"/>
    </source>
</evidence>
<feature type="transmembrane region" description="Helical" evidence="2">
    <location>
        <begin position="519"/>
        <end position="537"/>
    </location>
</feature>
<proteinExistence type="predicted"/>
<keyword evidence="2" id="KW-1133">Transmembrane helix</keyword>
<accession>A0A1R0H5E8</accession>
<reference evidence="3 4" key="1">
    <citation type="journal article" date="2016" name="Mol. Biol. Evol.">
        <title>Genome-Wide Survey of Gut Fungi (Harpellales) Reveals the First Horizontally Transferred Ubiquitin Gene from a Mosquito Host.</title>
        <authorList>
            <person name="Wang Y."/>
            <person name="White M.M."/>
            <person name="Kvist S."/>
            <person name="Moncalvo J.M."/>
        </authorList>
    </citation>
    <scope>NUCLEOTIDE SEQUENCE [LARGE SCALE GENOMIC DNA]</scope>
    <source>
        <strain evidence="3 4">ALG-7-W6</strain>
    </source>
</reference>
<dbReference type="Proteomes" id="UP000187455">
    <property type="component" value="Unassembled WGS sequence"/>
</dbReference>
<organism evidence="3 4">
    <name type="scientific">Smittium mucronatum</name>
    <dbReference type="NCBI Taxonomy" id="133383"/>
    <lineage>
        <taxon>Eukaryota</taxon>
        <taxon>Fungi</taxon>
        <taxon>Fungi incertae sedis</taxon>
        <taxon>Zoopagomycota</taxon>
        <taxon>Kickxellomycotina</taxon>
        <taxon>Harpellomycetes</taxon>
        <taxon>Harpellales</taxon>
        <taxon>Legeriomycetaceae</taxon>
        <taxon>Smittium</taxon>
    </lineage>
</organism>
<comment type="caution">
    <text evidence="3">The sequence shown here is derived from an EMBL/GenBank/DDBJ whole genome shotgun (WGS) entry which is preliminary data.</text>
</comment>
<keyword evidence="2" id="KW-0812">Transmembrane</keyword>
<evidence type="ECO:0000256" key="1">
    <source>
        <dbReference type="SAM" id="MobiDB-lite"/>
    </source>
</evidence>